<dbReference type="Pfam" id="PF13966">
    <property type="entry name" value="zf-RVT"/>
    <property type="match status" value="1"/>
</dbReference>
<comment type="caution">
    <text evidence="2">The sequence shown here is derived from an EMBL/GenBank/DDBJ whole genome shotgun (WGS) entry which is preliminary data.</text>
</comment>
<sequence length="88" mass="9831">MYCNLNPILWYRACHSSVGMIKKGLSKQLWAVKDPPKIVNFLWRAITISLPTQVELIERKMLPDHMCTMCGCEHAGNGVANPVSLSAC</sequence>
<dbReference type="AlphaFoldDB" id="A0AAD6QM61"/>
<organism evidence="2 3">
    <name type="scientific">Populus alba x Populus x berolinensis</name>
    <dbReference type="NCBI Taxonomy" id="444605"/>
    <lineage>
        <taxon>Eukaryota</taxon>
        <taxon>Viridiplantae</taxon>
        <taxon>Streptophyta</taxon>
        <taxon>Embryophyta</taxon>
        <taxon>Tracheophyta</taxon>
        <taxon>Spermatophyta</taxon>
        <taxon>Magnoliopsida</taxon>
        <taxon>eudicotyledons</taxon>
        <taxon>Gunneridae</taxon>
        <taxon>Pentapetalae</taxon>
        <taxon>rosids</taxon>
        <taxon>fabids</taxon>
        <taxon>Malpighiales</taxon>
        <taxon>Salicaceae</taxon>
        <taxon>Saliceae</taxon>
        <taxon>Populus</taxon>
    </lineage>
</organism>
<dbReference type="InterPro" id="IPR026960">
    <property type="entry name" value="RVT-Znf"/>
</dbReference>
<gene>
    <name evidence="2" type="ORF">NC653_016143</name>
</gene>
<evidence type="ECO:0000259" key="1">
    <source>
        <dbReference type="Pfam" id="PF13966"/>
    </source>
</evidence>
<accession>A0AAD6QM61</accession>
<feature type="domain" description="Reverse transcriptase zinc-binding" evidence="1">
    <location>
        <begin position="22"/>
        <end position="73"/>
    </location>
</feature>
<name>A0AAD6QM61_9ROSI</name>
<keyword evidence="3" id="KW-1185">Reference proteome</keyword>
<protein>
    <recommendedName>
        <fullName evidence="1">Reverse transcriptase zinc-binding domain-containing protein</fullName>
    </recommendedName>
</protein>
<dbReference type="Proteomes" id="UP001164929">
    <property type="component" value="Chromosome 6"/>
</dbReference>
<evidence type="ECO:0000313" key="2">
    <source>
        <dbReference type="EMBL" id="KAJ6992932.1"/>
    </source>
</evidence>
<dbReference type="EMBL" id="JAQIZT010000006">
    <property type="protein sequence ID" value="KAJ6992932.1"/>
    <property type="molecule type" value="Genomic_DNA"/>
</dbReference>
<evidence type="ECO:0000313" key="3">
    <source>
        <dbReference type="Proteomes" id="UP001164929"/>
    </source>
</evidence>
<proteinExistence type="predicted"/>
<reference evidence="2" key="1">
    <citation type="journal article" date="2023" name="Mol. Ecol. Resour.">
        <title>Chromosome-level genome assembly of a triploid poplar Populus alba 'Berolinensis'.</title>
        <authorList>
            <person name="Chen S."/>
            <person name="Yu Y."/>
            <person name="Wang X."/>
            <person name="Wang S."/>
            <person name="Zhang T."/>
            <person name="Zhou Y."/>
            <person name="He R."/>
            <person name="Meng N."/>
            <person name="Wang Y."/>
            <person name="Liu W."/>
            <person name="Liu Z."/>
            <person name="Liu J."/>
            <person name="Guo Q."/>
            <person name="Huang H."/>
            <person name="Sederoff R.R."/>
            <person name="Wang G."/>
            <person name="Qu G."/>
            <person name="Chen S."/>
        </authorList>
    </citation>
    <scope>NUCLEOTIDE SEQUENCE</scope>
    <source>
        <strain evidence="2">SC-2020</strain>
    </source>
</reference>